<dbReference type="PROSITE" id="PS51257">
    <property type="entry name" value="PROKAR_LIPOPROTEIN"/>
    <property type="match status" value="1"/>
</dbReference>
<keyword evidence="2" id="KW-0175">Coiled coil</keyword>
<gene>
    <name evidence="4" type="ORF">CKO21_04200</name>
</gene>
<feature type="coiled-coil region" evidence="2">
    <location>
        <begin position="226"/>
        <end position="260"/>
    </location>
</feature>
<dbReference type="Pfam" id="PF02321">
    <property type="entry name" value="OEP"/>
    <property type="match status" value="1"/>
</dbReference>
<dbReference type="SUPFAM" id="SSF56954">
    <property type="entry name" value="Outer membrane efflux proteins (OEP)"/>
    <property type="match status" value="1"/>
</dbReference>
<name>A0A934QG96_9PROT</name>
<feature type="compositionally biased region" description="Polar residues" evidence="3">
    <location>
        <begin position="109"/>
        <end position="130"/>
    </location>
</feature>
<dbReference type="Proteomes" id="UP000778970">
    <property type="component" value="Unassembled WGS sequence"/>
</dbReference>
<protein>
    <submittedName>
        <fullName evidence="4">TolC family protein</fullName>
    </submittedName>
</protein>
<dbReference type="AlphaFoldDB" id="A0A934QG96"/>
<dbReference type="PANTHER" id="PTHR30203:SF29">
    <property type="entry name" value="PROTEIN CYAE"/>
    <property type="match status" value="1"/>
</dbReference>
<evidence type="ECO:0000256" key="1">
    <source>
        <dbReference type="ARBA" id="ARBA00007613"/>
    </source>
</evidence>
<evidence type="ECO:0000313" key="5">
    <source>
        <dbReference type="Proteomes" id="UP000778970"/>
    </source>
</evidence>
<comment type="caution">
    <text evidence="4">The sequence shown here is derived from an EMBL/GenBank/DDBJ whole genome shotgun (WGS) entry which is preliminary data.</text>
</comment>
<dbReference type="InterPro" id="IPR010131">
    <property type="entry name" value="MdtP/NodT-like"/>
</dbReference>
<proteinExistence type="inferred from homology"/>
<sequence>MDRRQRLRSGIAIVVSGVMLGACAIQPEPLTGSETQARIESDLQVMFSEQEPIDGPLTLYEAMARAVMYNLDHRVEVMNEAVSQNQLNLSRYDLLPQLVAEAGYRSRSNVDASSSENIETGQESLVPSTSQERDSFTADLNLSWNILDFGVSYFTAQQQADRAMIAYERRRKVLHGIIQDVRTSYWRAVAAQRLQDRVGPLLERVEQARSDSERIEQLRLDSPLNALNYQRTVLDAKRQLQTLRQELALAKIELATLMNLPPDQDFTLAMPEEDVVMGALALEPAELEELALAYRPELREEDYQSRVSAAETRKALVRFLPGLEVFSGLHYDSNDFLVNNNWADYGVRVSWNLLNLLSAPARLERAESREELVIARRQALSMAVLTQLYVSYRGYRMAEEVYSTNQEVADVEERILEQLRSSQQTATGGELAVIRGELNALVAQLRRDLAFARAQNALGQIYVTVGADPLPETIEAAEVGTVAAAIRETMRGWQDGDLFMRSTRMDVGAEQGLPDIS</sequence>
<evidence type="ECO:0000313" key="4">
    <source>
        <dbReference type="EMBL" id="MBK1696443.1"/>
    </source>
</evidence>
<dbReference type="GO" id="GO:0015562">
    <property type="term" value="F:efflux transmembrane transporter activity"/>
    <property type="evidence" value="ECO:0007669"/>
    <property type="project" value="InterPro"/>
</dbReference>
<evidence type="ECO:0000256" key="3">
    <source>
        <dbReference type="SAM" id="MobiDB-lite"/>
    </source>
</evidence>
<reference evidence="4" key="1">
    <citation type="submission" date="2017-08" db="EMBL/GenBank/DDBJ databases">
        <authorList>
            <person name="Imhoff J.F."/>
            <person name="Rahn T."/>
            <person name="Kuenzel S."/>
            <person name="Neulinger S.C."/>
        </authorList>
    </citation>
    <scope>NUCLEOTIDE SEQUENCE</scope>
    <source>
        <strain evidence="4">DSM 9154</strain>
    </source>
</reference>
<accession>A0A934QG96</accession>
<evidence type="ECO:0000256" key="2">
    <source>
        <dbReference type="SAM" id="Coils"/>
    </source>
</evidence>
<organism evidence="4 5">
    <name type="scientific">Rhodovibrio salinarum</name>
    <dbReference type="NCBI Taxonomy" id="1087"/>
    <lineage>
        <taxon>Bacteria</taxon>
        <taxon>Pseudomonadati</taxon>
        <taxon>Pseudomonadota</taxon>
        <taxon>Alphaproteobacteria</taxon>
        <taxon>Rhodospirillales</taxon>
        <taxon>Rhodovibrionaceae</taxon>
        <taxon>Rhodovibrio</taxon>
    </lineage>
</organism>
<reference evidence="4" key="2">
    <citation type="journal article" date="2020" name="Microorganisms">
        <title>Osmotic Adaptation and Compatible Solute Biosynthesis of Phototrophic Bacteria as Revealed from Genome Analyses.</title>
        <authorList>
            <person name="Imhoff J.F."/>
            <person name="Rahn T."/>
            <person name="Kunzel S."/>
            <person name="Keller A."/>
            <person name="Neulinger S.C."/>
        </authorList>
    </citation>
    <scope>NUCLEOTIDE SEQUENCE</scope>
    <source>
        <strain evidence="4">DSM 9154</strain>
    </source>
</reference>
<dbReference type="InterPro" id="IPR003423">
    <property type="entry name" value="OMP_efflux"/>
</dbReference>
<feature type="region of interest" description="Disordered" evidence="3">
    <location>
        <begin position="109"/>
        <end position="131"/>
    </location>
</feature>
<dbReference type="PANTHER" id="PTHR30203">
    <property type="entry name" value="OUTER MEMBRANE CATION EFFLUX PROTEIN"/>
    <property type="match status" value="1"/>
</dbReference>
<keyword evidence="5" id="KW-1185">Reference proteome</keyword>
<comment type="similarity">
    <text evidence="1">Belongs to the outer membrane factor (OMF) (TC 1.B.17) family.</text>
</comment>
<dbReference type="Gene3D" id="1.20.1600.10">
    <property type="entry name" value="Outer membrane efflux proteins (OEP)"/>
    <property type="match status" value="1"/>
</dbReference>
<dbReference type="EMBL" id="NRRE01000017">
    <property type="protein sequence ID" value="MBK1696443.1"/>
    <property type="molecule type" value="Genomic_DNA"/>
</dbReference>